<comment type="caution">
    <text evidence="1">The sequence shown here is derived from an EMBL/GenBank/DDBJ whole genome shotgun (WGS) entry which is preliminary data.</text>
</comment>
<gene>
    <name evidence="2" type="ORF">C8D87_11150</name>
    <name evidence="1" type="ORF">C8D88_102863</name>
</gene>
<dbReference type="InterPro" id="IPR023076">
    <property type="entry name" value="HMG_CoA_Rdtase_CS"/>
</dbReference>
<dbReference type="PANTHER" id="PTHR10572:SF24">
    <property type="entry name" value="3-HYDROXY-3-METHYLGLUTARYL-COENZYME A REDUCTASE"/>
    <property type="match status" value="1"/>
</dbReference>
<name>A0A316IH84_9PSEU</name>
<dbReference type="InterPro" id="IPR023074">
    <property type="entry name" value="HMG_CoA_Rdtase_cat_sf"/>
</dbReference>
<dbReference type="GO" id="GO:0004420">
    <property type="term" value="F:hydroxymethylglutaryl-CoA reductase (NADPH) activity"/>
    <property type="evidence" value="ECO:0007669"/>
    <property type="project" value="InterPro"/>
</dbReference>
<dbReference type="InterPro" id="IPR002202">
    <property type="entry name" value="HMG_CoA_Rdtase"/>
</dbReference>
<dbReference type="Gene3D" id="3.30.70.420">
    <property type="entry name" value="Hydroxymethylglutaryl-CoA reductase, class I/II, NAD/NADP-binding domain"/>
    <property type="match status" value="1"/>
</dbReference>
<dbReference type="Proteomes" id="UP000248714">
    <property type="component" value="Unassembled WGS sequence"/>
</dbReference>
<dbReference type="Proteomes" id="UP000246005">
    <property type="component" value="Unassembled WGS sequence"/>
</dbReference>
<keyword evidence="4" id="KW-1185">Reference proteome</keyword>
<dbReference type="PROSITE" id="PS00066">
    <property type="entry name" value="HMG_COA_REDUCTASE_1"/>
    <property type="match status" value="1"/>
</dbReference>
<evidence type="ECO:0000313" key="4">
    <source>
        <dbReference type="Proteomes" id="UP000248714"/>
    </source>
</evidence>
<evidence type="ECO:0000313" key="2">
    <source>
        <dbReference type="EMBL" id="RAS60632.1"/>
    </source>
</evidence>
<dbReference type="Pfam" id="PF00368">
    <property type="entry name" value="HMG-CoA_red"/>
    <property type="match status" value="1"/>
</dbReference>
<accession>A0A316IH84</accession>
<dbReference type="SUPFAM" id="SSF55035">
    <property type="entry name" value="NAD-binding domain of HMG-CoA reductase"/>
    <property type="match status" value="1"/>
</dbReference>
<reference evidence="1 3" key="1">
    <citation type="submission" date="2018-05" db="EMBL/GenBank/DDBJ databases">
        <title>Genomic Encyclopedia of Type Strains, Phase IV (KMG-IV): sequencing the most valuable type-strain genomes for metagenomic binning, comparative biology and taxonomic classification.</title>
        <authorList>
            <person name="Goeker M."/>
        </authorList>
    </citation>
    <scope>NUCLEOTIDE SEQUENCE [LARGE SCALE GENOMIC DNA]</scope>
    <source>
        <strain evidence="2 4">DSM 45479</strain>
        <strain evidence="1 3">DSM 45480</strain>
    </source>
</reference>
<dbReference type="GO" id="GO:0008299">
    <property type="term" value="P:isoprenoid biosynthetic process"/>
    <property type="evidence" value="ECO:0007669"/>
    <property type="project" value="TreeGrafter"/>
</dbReference>
<evidence type="ECO:0000313" key="1">
    <source>
        <dbReference type="EMBL" id="PWK89588.1"/>
    </source>
</evidence>
<dbReference type="Gene3D" id="3.90.770.10">
    <property type="entry name" value="3-hydroxy-3-methylglutaryl-coenzyme A Reductase, Chain A, domain 2"/>
    <property type="match status" value="1"/>
</dbReference>
<dbReference type="AlphaFoldDB" id="A0A316IH84"/>
<proteinExistence type="predicted"/>
<dbReference type="GO" id="GO:0016126">
    <property type="term" value="P:sterol biosynthetic process"/>
    <property type="evidence" value="ECO:0007669"/>
    <property type="project" value="TreeGrafter"/>
</dbReference>
<sequence>MTRAPVFRTEGIEHTRRFLNWVRCHEAEIRHVAEGTSTRVRLVEIRPQVLGTTVYLRLRFTCGDAMGMNLATVACDHVVREAIEPGTGASCVALSGSFCVDKKASAVNMLEGRGKRIHAEVTLDAHQLVTVLKTTAVALCEVQYRKNLLGSIMAGAMGGFNAHYANMVAACGSHRPEPSRYSTLKCQGRERASAGGHAGEFAGVVSLADLAEELVG</sequence>
<evidence type="ECO:0000313" key="3">
    <source>
        <dbReference type="Proteomes" id="UP000246005"/>
    </source>
</evidence>
<dbReference type="PROSITE" id="PS50065">
    <property type="entry name" value="HMG_COA_REDUCTASE_4"/>
    <property type="match status" value="1"/>
</dbReference>
<protein>
    <submittedName>
        <fullName evidence="1">3-hydroxy-3-methylglutaryl-coenzyme A reductase</fullName>
    </submittedName>
</protein>
<organism evidence="1 3">
    <name type="scientific">Lentzea atacamensis</name>
    <dbReference type="NCBI Taxonomy" id="531938"/>
    <lineage>
        <taxon>Bacteria</taxon>
        <taxon>Bacillati</taxon>
        <taxon>Actinomycetota</taxon>
        <taxon>Actinomycetes</taxon>
        <taxon>Pseudonocardiales</taxon>
        <taxon>Pseudonocardiaceae</taxon>
        <taxon>Lentzea</taxon>
    </lineage>
</organism>
<dbReference type="PANTHER" id="PTHR10572">
    <property type="entry name" value="3-HYDROXY-3-METHYLGLUTARYL-COENZYME A REDUCTASE"/>
    <property type="match status" value="1"/>
</dbReference>
<dbReference type="GO" id="GO:0015936">
    <property type="term" value="P:coenzyme A metabolic process"/>
    <property type="evidence" value="ECO:0007669"/>
    <property type="project" value="InterPro"/>
</dbReference>
<dbReference type="InterPro" id="IPR009023">
    <property type="entry name" value="HMG_CoA_Rdtase_NAD(P)-bd_sf"/>
</dbReference>
<dbReference type="EMBL" id="QLTT01000011">
    <property type="protein sequence ID" value="RAS60632.1"/>
    <property type="molecule type" value="Genomic_DNA"/>
</dbReference>
<dbReference type="PRINTS" id="PR00071">
    <property type="entry name" value="HMGCOARDTASE"/>
</dbReference>
<dbReference type="EMBL" id="QGHB01000002">
    <property type="protein sequence ID" value="PWK89588.1"/>
    <property type="molecule type" value="Genomic_DNA"/>
</dbReference>